<dbReference type="EMBL" id="CAJVPT010003958">
    <property type="protein sequence ID" value="CAG8502620.1"/>
    <property type="molecule type" value="Genomic_DNA"/>
</dbReference>
<comment type="caution">
    <text evidence="1">The sequence shown here is derived from an EMBL/GenBank/DDBJ whole genome shotgun (WGS) entry which is preliminary data.</text>
</comment>
<name>A0ACA9KZJ4_9GLOM</name>
<evidence type="ECO:0000313" key="2">
    <source>
        <dbReference type="Proteomes" id="UP000789525"/>
    </source>
</evidence>
<reference evidence="1" key="1">
    <citation type="submission" date="2021-06" db="EMBL/GenBank/DDBJ databases">
        <authorList>
            <person name="Kallberg Y."/>
            <person name="Tangrot J."/>
            <person name="Rosling A."/>
        </authorList>
    </citation>
    <scope>NUCLEOTIDE SEQUENCE</scope>
    <source>
        <strain evidence="1">CL356</strain>
    </source>
</reference>
<proteinExistence type="predicted"/>
<evidence type="ECO:0000313" key="1">
    <source>
        <dbReference type="EMBL" id="CAG8502620.1"/>
    </source>
</evidence>
<gene>
    <name evidence="1" type="ORF">ACOLOM_LOCUS2867</name>
</gene>
<dbReference type="Proteomes" id="UP000789525">
    <property type="component" value="Unassembled WGS sequence"/>
</dbReference>
<organism evidence="1 2">
    <name type="scientific">Acaulospora colombiana</name>
    <dbReference type="NCBI Taxonomy" id="27376"/>
    <lineage>
        <taxon>Eukaryota</taxon>
        <taxon>Fungi</taxon>
        <taxon>Fungi incertae sedis</taxon>
        <taxon>Mucoromycota</taxon>
        <taxon>Glomeromycotina</taxon>
        <taxon>Glomeromycetes</taxon>
        <taxon>Diversisporales</taxon>
        <taxon>Acaulosporaceae</taxon>
        <taxon>Acaulospora</taxon>
    </lineage>
</organism>
<accession>A0ACA9KZJ4</accession>
<protein>
    <submittedName>
        <fullName evidence="1">15392_t:CDS:1</fullName>
    </submittedName>
</protein>
<keyword evidence="2" id="KW-1185">Reference proteome</keyword>
<sequence>MPVNEENNNAYESDGNSSVESDNLVTEEKKVDSTPNVVSVERLIPQLNYDQDTHLSLQARRRKTCCQERMPPPQELVLTGTSEPVSQNKENECSVVTDSSLVRKSHSDLAMTVSNIAAVSKVGLDLAGVVSKIALETAKFSTRAGLDIARTITGVMSERMVQATSSRDGAGRIIDTSTTLLHQTLSLTEQIALAGLDFTSETVQLALGTATESVNLINTLFGSTDAAKALAEFVQLVKREWNFQYDEDGAELDEPFGIFNVMKALAAWACLQYVTGERWERGLGGWKRIKLVDLWDMCDWVHIQPDDTLIDELELLMAEEEEDEEMVVINTNKSNNIVVGELTPREELSEFKLNMNEDRAKRLSDLYLETTKRYSNPYLEEHEYQSRDERLFSLLHNLKRYSKFSSSAYDNITTAIKSRIPFPTPRLWKQQRGSLYRFAFASSTDLSLDSIVDSSHHKVTNNDGYQPTYFLIRDHTTQSIILALRGTMSVHDLIVDLTCEYEDFQLPEDVQRGDDTLHQVHKGMIKVARSMATPGQSGVFEALKREMEANKDYGLILVGHSLGAGVASLLALLLASPSTCMTTRWSRLPLGRRVHAYAFATPCVMSAELSRRTRNLITSVAYDSDMICRLSLGHVLDLRNMVRFLGRNKSKNGEETASKIIKKVLDYQSRQFGDDEKGRASKAEYESWFWKARLDVYSHMQNPKLYPAGRKKIIVRVIMMEKEALQVTWIKNLRKTPPIILAAIATVLVGKST</sequence>